<feature type="region of interest" description="Disordered" evidence="1">
    <location>
        <begin position="1"/>
        <end position="115"/>
    </location>
</feature>
<evidence type="ECO:0000313" key="3">
    <source>
        <dbReference type="Proteomes" id="UP000694415"/>
    </source>
</evidence>
<dbReference type="AlphaFoldDB" id="A0A8C6GRS6"/>
<feature type="compositionally biased region" description="Basic residues" evidence="1">
    <location>
        <begin position="61"/>
        <end position="73"/>
    </location>
</feature>
<dbReference type="Ensembl" id="ENSMSIT00000012730.1">
    <property type="protein sequence ID" value="ENSMSIP00000010044.1"/>
    <property type="gene ID" value="ENSMSIG00000008815.1"/>
</dbReference>
<evidence type="ECO:0000256" key="1">
    <source>
        <dbReference type="SAM" id="MobiDB-lite"/>
    </source>
</evidence>
<dbReference type="Proteomes" id="UP000694415">
    <property type="component" value="Unplaced"/>
</dbReference>
<keyword evidence="3" id="KW-1185">Reference proteome</keyword>
<name>A0A8C6GRS6_MUSSI</name>
<feature type="compositionally biased region" description="Basic and acidic residues" evidence="1">
    <location>
        <begin position="46"/>
        <end position="60"/>
    </location>
</feature>
<sequence>SRGALQGQFPAAWHCHSPDTPGTAATPDAPTRPEEVRRGQLAPGSVREHWSKAVRNDGRRDRARRRVRERFKSRAFPALASPVLREHPCCRPSSSSPASRPPDRPPCLLRRRRRR</sequence>
<proteinExistence type="predicted"/>
<reference evidence="2" key="2">
    <citation type="submission" date="2025-09" db="UniProtKB">
        <authorList>
            <consortium name="Ensembl"/>
        </authorList>
    </citation>
    <scope>IDENTIFICATION</scope>
</reference>
<accession>A0A8C6GRS6</accession>
<organism evidence="2 3">
    <name type="scientific">Mus spicilegus</name>
    <name type="common">Mound-building mouse</name>
    <dbReference type="NCBI Taxonomy" id="10103"/>
    <lineage>
        <taxon>Eukaryota</taxon>
        <taxon>Metazoa</taxon>
        <taxon>Chordata</taxon>
        <taxon>Craniata</taxon>
        <taxon>Vertebrata</taxon>
        <taxon>Euteleostomi</taxon>
        <taxon>Mammalia</taxon>
        <taxon>Eutheria</taxon>
        <taxon>Euarchontoglires</taxon>
        <taxon>Glires</taxon>
        <taxon>Rodentia</taxon>
        <taxon>Myomorpha</taxon>
        <taxon>Muroidea</taxon>
        <taxon>Muridae</taxon>
        <taxon>Murinae</taxon>
        <taxon>Mus</taxon>
        <taxon>Mus</taxon>
    </lineage>
</organism>
<evidence type="ECO:0000313" key="2">
    <source>
        <dbReference type="Ensembl" id="ENSMSIP00000010044.1"/>
    </source>
</evidence>
<protein>
    <submittedName>
        <fullName evidence="2">Uncharacterized protein</fullName>
    </submittedName>
</protein>
<feature type="compositionally biased region" description="Low complexity" evidence="1">
    <location>
        <begin position="18"/>
        <end position="29"/>
    </location>
</feature>
<reference evidence="2" key="1">
    <citation type="submission" date="2025-08" db="UniProtKB">
        <authorList>
            <consortium name="Ensembl"/>
        </authorList>
    </citation>
    <scope>IDENTIFICATION</scope>
</reference>
<dbReference type="GeneTree" id="ENSGT00570000080619"/>